<sequence length="26" mass="3249">MSRRKKTIKRLILDLRNNYTLMTIRN</sequence>
<dbReference type="AlphaFoldDB" id="A0A2P2PB22"/>
<accession>A0A2P2PB22</accession>
<organism evidence="1">
    <name type="scientific">Rhizophora mucronata</name>
    <name type="common">Asiatic mangrove</name>
    <dbReference type="NCBI Taxonomy" id="61149"/>
    <lineage>
        <taxon>Eukaryota</taxon>
        <taxon>Viridiplantae</taxon>
        <taxon>Streptophyta</taxon>
        <taxon>Embryophyta</taxon>
        <taxon>Tracheophyta</taxon>
        <taxon>Spermatophyta</taxon>
        <taxon>Magnoliopsida</taxon>
        <taxon>eudicotyledons</taxon>
        <taxon>Gunneridae</taxon>
        <taxon>Pentapetalae</taxon>
        <taxon>rosids</taxon>
        <taxon>fabids</taxon>
        <taxon>Malpighiales</taxon>
        <taxon>Rhizophoraceae</taxon>
        <taxon>Rhizophora</taxon>
    </lineage>
</organism>
<protein>
    <submittedName>
        <fullName evidence="1">Uncharacterized protein</fullName>
    </submittedName>
</protein>
<reference evidence="1" key="1">
    <citation type="submission" date="2018-02" db="EMBL/GenBank/DDBJ databases">
        <title>Rhizophora mucronata_Transcriptome.</title>
        <authorList>
            <person name="Meera S.P."/>
            <person name="Sreeshan A."/>
            <person name="Augustine A."/>
        </authorList>
    </citation>
    <scope>NUCLEOTIDE SEQUENCE</scope>
    <source>
        <tissue evidence="1">Leaf</tissue>
    </source>
</reference>
<proteinExistence type="predicted"/>
<name>A0A2P2PB22_RHIMU</name>
<dbReference type="EMBL" id="GGEC01071433">
    <property type="protein sequence ID" value="MBX51917.1"/>
    <property type="molecule type" value="Transcribed_RNA"/>
</dbReference>
<evidence type="ECO:0000313" key="1">
    <source>
        <dbReference type="EMBL" id="MBX51917.1"/>
    </source>
</evidence>